<sequence>MRQQTWLLRIQAPLHQHCQPSNASLLEALEVSRETIHRDVMTICAHRLTQRVYTGVIALEYPKELFLTIRQSAPTQERAKGYMRLIQSGQTLFIDAGSSNCWAEQPKTLSDLTTITNNLSVAITLKHSYTSALHRALLLHAAMQARANASSNYHPWGSGIVVAMFSQSKRTIILANHSTIGMTNHFIYTPRSQLDTVVTDHHPKTKITCFNLK</sequence>
<dbReference type="Proteomes" id="UP001629953">
    <property type="component" value="Unassembled WGS sequence"/>
</dbReference>
<dbReference type="InterPro" id="IPR050313">
    <property type="entry name" value="Carb_Metab_HTH_regulators"/>
</dbReference>
<comment type="caution">
    <text evidence="1">The sequence shown here is derived from an EMBL/GenBank/DDBJ whole genome shotgun (WGS) entry which is preliminary data.</text>
</comment>
<reference evidence="1 2" key="1">
    <citation type="journal article" date="2013" name="Int. J. Syst. Evol. Microbiol.">
        <title>Celerinatantimonas yamalensis sp. nov., a cold-adapted diazotrophic bacterium from a cold permafrost brine.</title>
        <authorList>
            <person name="Shcherbakova V."/>
            <person name="Chuvilskaya N."/>
            <person name="Rivkina E."/>
            <person name="Demidov N."/>
            <person name="Uchaeva V."/>
            <person name="Suetin S."/>
            <person name="Suzina N."/>
            <person name="Gilichinsky D."/>
        </authorList>
    </citation>
    <scope>NUCLEOTIDE SEQUENCE [LARGE SCALE GENOMIC DNA]</scope>
    <source>
        <strain evidence="1 2">C7</strain>
    </source>
</reference>
<dbReference type="SMART" id="SM01134">
    <property type="entry name" value="DeoRC"/>
    <property type="match status" value="1"/>
</dbReference>
<organism evidence="1 2">
    <name type="scientific">Celerinatantimonas yamalensis</name>
    <dbReference type="NCBI Taxonomy" id="559956"/>
    <lineage>
        <taxon>Bacteria</taxon>
        <taxon>Pseudomonadati</taxon>
        <taxon>Pseudomonadota</taxon>
        <taxon>Gammaproteobacteria</taxon>
        <taxon>Celerinatantimonadaceae</taxon>
        <taxon>Celerinatantimonas</taxon>
    </lineage>
</organism>
<dbReference type="SUPFAM" id="SSF100950">
    <property type="entry name" value="NagB/RpiA/CoA transferase-like"/>
    <property type="match status" value="1"/>
</dbReference>
<dbReference type="InterPro" id="IPR037171">
    <property type="entry name" value="NagB/RpiA_transferase-like"/>
</dbReference>
<proteinExistence type="predicted"/>
<dbReference type="EMBL" id="JBEQCT010000006">
    <property type="protein sequence ID" value="MFM2485976.1"/>
    <property type="molecule type" value="Genomic_DNA"/>
</dbReference>
<evidence type="ECO:0000313" key="2">
    <source>
        <dbReference type="Proteomes" id="UP001629953"/>
    </source>
</evidence>
<dbReference type="RefSeq" id="WP_408624237.1">
    <property type="nucleotide sequence ID" value="NZ_JBEQCT010000006.1"/>
</dbReference>
<keyword evidence="2" id="KW-1185">Reference proteome</keyword>
<dbReference type="PANTHER" id="PTHR30363:SF44">
    <property type="entry name" value="AGA OPERON TRANSCRIPTIONAL REPRESSOR-RELATED"/>
    <property type="match status" value="1"/>
</dbReference>
<gene>
    <name evidence="1" type="ORF">ABUE30_13070</name>
</gene>
<evidence type="ECO:0008006" key="3">
    <source>
        <dbReference type="Google" id="ProtNLM"/>
    </source>
</evidence>
<protein>
    <recommendedName>
        <fullName evidence="3">HTH deoR-type domain-containing protein</fullName>
    </recommendedName>
</protein>
<evidence type="ECO:0000313" key="1">
    <source>
        <dbReference type="EMBL" id="MFM2485976.1"/>
    </source>
</evidence>
<name>A0ABW9GB26_9GAMM</name>
<accession>A0ABW9GB26</accession>
<dbReference type="PANTHER" id="PTHR30363">
    <property type="entry name" value="HTH-TYPE TRANSCRIPTIONAL REGULATOR SRLR-RELATED"/>
    <property type="match status" value="1"/>
</dbReference>